<name>A0A853ENX6_9ACTO</name>
<reference evidence="2 3" key="1">
    <citation type="submission" date="2020-07" db="EMBL/GenBank/DDBJ databases">
        <title>MOT database genomes.</title>
        <authorList>
            <person name="Joseph S."/>
            <person name="Aduse-Opoku J."/>
            <person name="Hashim A."/>
            <person name="Wade W."/>
            <person name="Curtis M."/>
        </authorList>
    </citation>
    <scope>NUCLEOTIDE SEQUENCE [LARGE SCALE GENOMIC DNA]</scope>
    <source>
        <strain evidence="2 3">WMus004</strain>
    </source>
</reference>
<dbReference type="InterPro" id="IPR001387">
    <property type="entry name" value="Cro/C1-type_HTH"/>
</dbReference>
<feature type="compositionally biased region" description="Polar residues" evidence="1">
    <location>
        <begin position="95"/>
        <end position="107"/>
    </location>
</feature>
<dbReference type="AlphaFoldDB" id="A0A853ENX6"/>
<accession>A0A853ENX6</accession>
<organism evidence="2 3">
    <name type="scientific">Actinomyces bowdenii</name>
    <dbReference type="NCBI Taxonomy" id="131109"/>
    <lineage>
        <taxon>Bacteria</taxon>
        <taxon>Bacillati</taxon>
        <taxon>Actinomycetota</taxon>
        <taxon>Actinomycetes</taxon>
        <taxon>Actinomycetales</taxon>
        <taxon>Actinomycetaceae</taxon>
        <taxon>Actinomyces</taxon>
    </lineage>
</organism>
<dbReference type="Pfam" id="PF13560">
    <property type="entry name" value="HTH_31"/>
    <property type="match status" value="1"/>
</dbReference>
<comment type="caution">
    <text evidence="2">The sequence shown here is derived from an EMBL/GenBank/DDBJ whole genome shotgun (WGS) entry which is preliminary data.</text>
</comment>
<evidence type="ECO:0000313" key="3">
    <source>
        <dbReference type="Proteomes" id="UP000572528"/>
    </source>
</evidence>
<gene>
    <name evidence="2" type="ORF">HZZ05_10125</name>
</gene>
<sequence>MPRKPKPLEPLDLAVIAILVGCQEDAGLSQRRLARATGMSLNRVGIILRAEGPAPTVGELDALAGALGMRGSEVLRRAEGQIASRPAPRARAEADSQTGTRVGTQADSDTRAPSDP</sequence>
<proteinExistence type="predicted"/>
<dbReference type="GO" id="GO:0003677">
    <property type="term" value="F:DNA binding"/>
    <property type="evidence" value="ECO:0007669"/>
    <property type="project" value="InterPro"/>
</dbReference>
<dbReference type="Proteomes" id="UP000572528">
    <property type="component" value="Unassembled WGS sequence"/>
</dbReference>
<evidence type="ECO:0000256" key="1">
    <source>
        <dbReference type="SAM" id="MobiDB-lite"/>
    </source>
</evidence>
<dbReference type="EMBL" id="JACBXV010000157">
    <property type="protein sequence ID" value="NYS69861.1"/>
    <property type="molecule type" value="Genomic_DNA"/>
</dbReference>
<dbReference type="SUPFAM" id="SSF47413">
    <property type="entry name" value="lambda repressor-like DNA-binding domains"/>
    <property type="match status" value="1"/>
</dbReference>
<protein>
    <submittedName>
        <fullName evidence="2">Helix-turn-helix transcriptional regulator</fullName>
    </submittedName>
</protein>
<dbReference type="Gene3D" id="1.10.260.40">
    <property type="entry name" value="lambda repressor-like DNA-binding domains"/>
    <property type="match status" value="1"/>
</dbReference>
<dbReference type="CDD" id="cd00093">
    <property type="entry name" value="HTH_XRE"/>
    <property type="match status" value="1"/>
</dbReference>
<feature type="region of interest" description="Disordered" evidence="1">
    <location>
        <begin position="79"/>
        <end position="116"/>
    </location>
</feature>
<evidence type="ECO:0000313" key="2">
    <source>
        <dbReference type="EMBL" id="NYS69861.1"/>
    </source>
</evidence>
<dbReference type="InterPro" id="IPR010982">
    <property type="entry name" value="Lambda_DNA-bd_dom_sf"/>
</dbReference>
<dbReference type="RefSeq" id="WP_179901120.1">
    <property type="nucleotide sequence ID" value="NZ_JACBXV010000157.1"/>
</dbReference>